<evidence type="ECO:0000313" key="2">
    <source>
        <dbReference type="EMBL" id="CAD7247846.1"/>
    </source>
</evidence>
<dbReference type="Proteomes" id="UP000677054">
    <property type="component" value="Unassembled WGS sequence"/>
</dbReference>
<name>A0A7R8XHG7_9CRUS</name>
<gene>
    <name evidence="2" type="ORF">DSTB1V02_LOCUS7671</name>
</gene>
<evidence type="ECO:0000256" key="1">
    <source>
        <dbReference type="SAM" id="MobiDB-lite"/>
    </source>
</evidence>
<proteinExistence type="predicted"/>
<accession>A0A7R8XHG7</accession>
<evidence type="ECO:0000313" key="3">
    <source>
        <dbReference type="Proteomes" id="UP000677054"/>
    </source>
</evidence>
<protein>
    <submittedName>
        <fullName evidence="2">Uncharacterized protein</fullName>
    </submittedName>
</protein>
<dbReference type="EMBL" id="LR901124">
    <property type="protein sequence ID" value="CAD7247846.1"/>
    <property type="molecule type" value="Genomic_DNA"/>
</dbReference>
<feature type="region of interest" description="Disordered" evidence="1">
    <location>
        <begin position="56"/>
        <end position="89"/>
    </location>
</feature>
<organism evidence="2">
    <name type="scientific">Darwinula stevensoni</name>
    <dbReference type="NCBI Taxonomy" id="69355"/>
    <lineage>
        <taxon>Eukaryota</taxon>
        <taxon>Metazoa</taxon>
        <taxon>Ecdysozoa</taxon>
        <taxon>Arthropoda</taxon>
        <taxon>Crustacea</taxon>
        <taxon>Oligostraca</taxon>
        <taxon>Ostracoda</taxon>
        <taxon>Podocopa</taxon>
        <taxon>Podocopida</taxon>
        <taxon>Darwinulocopina</taxon>
        <taxon>Darwinuloidea</taxon>
        <taxon>Darwinulidae</taxon>
        <taxon>Darwinula</taxon>
    </lineage>
</organism>
<keyword evidence="3" id="KW-1185">Reference proteome</keyword>
<dbReference type="AlphaFoldDB" id="A0A7R8XHG7"/>
<sequence>MIHPGDPSTTDSSLASGGEGRGGAGRGERIALLSVMATAAARAYWSGHRLAREASPLYGDPYPHQSRGTPFESKRFRKPQSAKTFGGFG</sequence>
<reference evidence="2" key="1">
    <citation type="submission" date="2020-11" db="EMBL/GenBank/DDBJ databases">
        <authorList>
            <person name="Tran Van P."/>
        </authorList>
    </citation>
    <scope>NUCLEOTIDE SEQUENCE</scope>
</reference>
<feature type="region of interest" description="Disordered" evidence="1">
    <location>
        <begin position="1"/>
        <end position="25"/>
    </location>
</feature>
<dbReference type="EMBL" id="CAJPEV010001607">
    <property type="protein sequence ID" value="CAG0893491.1"/>
    <property type="molecule type" value="Genomic_DNA"/>
</dbReference>